<sequence>MRMDVFVVAFGLVVGCGRDVSWDTEPPEAVGVVASAAVATCGNGIVEQDELCDGGGAVACTGLSALYTGGQTVCASTCRGYEVARDCRVRPGVLVETIRPALRDASRWAGAKCNDGTSFAFNFSPSPTGSKVWVINLGGGGYCDGTTSACANRGVLLTSKGEPADRALETRAGSGILSRDPEENPTFADANQVSAHYCSSDLWTGTNPTPQPVDGGLRLRFNGRLNVRALLEVLRRDYGLDDRNNALKVVWTGSSAGGNGAQNNADQLARALPRAQAARRLWVISSAGWMPLNWTNPDYTQSGMGMPDPVVSAQLATLYQAEFSPECRALARAAGRQESDCFAGLPTVASLHLPVARGGLGLRTLAATNRRDPVYTTHHGLTDLSAKTNAALQEWDDLMAREMRDSGVRWLFAPSDDPRVGSQLHGVYGSWRLPFKPFNAANDVCDDLPAYTVPDFREMVTRFFEDPSPDTSRLKVCFNGEWLP</sequence>
<gene>
    <name evidence="1" type="ORF">D7V88_05895</name>
</gene>
<dbReference type="InterPro" id="IPR004963">
    <property type="entry name" value="PAE/NOTUM"/>
</dbReference>
<evidence type="ECO:0000313" key="2">
    <source>
        <dbReference type="Proteomes" id="UP000268094"/>
    </source>
</evidence>
<dbReference type="OrthoDB" id="9802991at2"/>
<dbReference type="AlphaFoldDB" id="A0A3A8J9W9"/>
<dbReference type="PANTHER" id="PTHR21562:SF122">
    <property type="entry name" value="PALMITOLEOYL-PROTEIN CARBOXYLESTERASE NOTUM"/>
    <property type="match status" value="1"/>
</dbReference>
<dbReference type="GO" id="GO:0016787">
    <property type="term" value="F:hydrolase activity"/>
    <property type="evidence" value="ECO:0007669"/>
    <property type="project" value="InterPro"/>
</dbReference>
<dbReference type="Pfam" id="PF03283">
    <property type="entry name" value="PAE"/>
    <property type="match status" value="1"/>
</dbReference>
<organism evidence="1 2">
    <name type="scientific">Corallococcus terminator</name>
    <dbReference type="NCBI Taxonomy" id="2316733"/>
    <lineage>
        <taxon>Bacteria</taxon>
        <taxon>Pseudomonadati</taxon>
        <taxon>Myxococcota</taxon>
        <taxon>Myxococcia</taxon>
        <taxon>Myxococcales</taxon>
        <taxon>Cystobacterineae</taxon>
        <taxon>Myxococcaceae</taxon>
        <taxon>Corallococcus</taxon>
    </lineage>
</organism>
<reference evidence="2" key="1">
    <citation type="submission" date="2018-09" db="EMBL/GenBank/DDBJ databases">
        <authorList>
            <person name="Livingstone P.G."/>
            <person name="Whitworth D.E."/>
        </authorList>
    </citation>
    <scope>NUCLEOTIDE SEQUENCE [LARGE SCALE GENOMIC DNA]</scope>
    <source>
        <strain evidence="2">CA054A</strain>
    </source>
</reference>
<evidence type="ECO:0008006" key="3">
    <source>
        <dbReference type="Google" id="ProtNLM"/>
    </source>
</evidence>
<comment type="caution">
    <text evidence="1">The sequence shown here is derived from an EMBL/GenBank/DDBJ whole genome shotgun (WGS) entry which is preliminary data.</text>
</comment>
<dbReference type="EMBL" id="RAVZ01000024">
    <property type="protein sequence ID" value="RKG92502.1"/>
    <property type="molecule type" value="Genomic_DNA"/>
</dbReference>
<accession>A0A3A8J9W9</accession>
<name>A0A3A8J9W9_9BACT</name>
<proteinExistence type="predicted"/>
<dbReference type="PROSITE" id="PS51257">
    <property type="entry name" value="PROKAR_LIPOPROTEIN"/>
    <property type="match status" value="1"/>
</dbReference>
<evidence type="ECO:0000313" key="1">
    <source>
        <dbReference type="EMBL" id="RKG92502.1"/>
    </source>
</evidence>
<dbReference type="RefSeq" id="WP_120539620.1">
    <property type="nucleotide sequence ID" value="NZ_RAVZ01000024.1"/>
</dbReference>
<dbReference type="PANTHER" id="PTHR21562">
    <property type="entry name" value="NOTUM-RELATED"/>
    <property type="match status" value="1"/>
</dbReference>
<dbReference type="Proteomes" id="UP000268094">
    <property type="component" value="Unassembled WGS sequence"/>
</dbReference>
<keyword evidence="2" id="KW-1185">Reference proteome</keyword>
<protein>
    <recommendedName>
        <fullName evidence="3">Pectinacetylesterase</fullName>
    </recommendedName>
</protein>